<keyword evidence="2 4" id="KW-0238">DNA-binding</keyword>
<dbReference type="Proteomes" id="UP000593765">
    <property type="component" value="Chromosome"/>
</dbReference>
<feature type="domain" description="Core-binding (CB)" evidence="6">
    <location>
        <begin position="90"/>
        <end position="177"/>
    </location>
</feature>
<dbReference type="RefSeq" id="WP_206293760.1">
    <property type="nucleotide sequence ID" value="NZ_CP063458.1"/>
</dbReference>
<dbReference type="AlphaFoldDB" id="A0A7M2WZP3"/>
<dbReference type="PROSITE" id="PS51900">
    <property type="entry name" value="CB"/>
    <property type="match status" value="1"/>
</dbReference>
<dbReference type="KEGG" id="hbs:IPV69_04685"/>
<evidence type="ECO:0000256" key="4">
    <source>
        <dbReference type="PROSITE-ProRule" id="PRU01248"/>
    </source>
</evidence>
<evidence type="ECO:0000313" key="7">
    <source>
        <dbReference type="EMBL" id="QOV90662.1"/>
    </source>
</evidence>
<feature type="domain" description="Tyr recombinase" evidence="5">
    <location>
        <begin position="199"/>
        <end position="374"/>
    </location>
</feature>
<keyword evidence="8" id="KW-1185">Reference proteome</keyword>
<dbReference type="PANTHER" id="PTHR30349:SF94">
    <property type="entry name" value="INTEGRASE_RECOMBINASE HI_1414-RELATED"/>
    <property type="match status" value="1"/>
</dbReference>
<dbReference type="PANTHER" id="PTHR30349">
    <property type="entry name" value="PHAGE INTEGRASE-RELATED"/>
    <property type="match status" value="1"/>
</dbReference>
<dbReference type="EMBL" id="CP063458">
    <property type="protein sequence ID" value="QOV90662.1"/>
    <property type="molecule type" value="Genomic_DNA"/>
</dbReference>
<evidence type="ECO:0000256" key="1">
    <source>
        <dbReference type="ARBA" id="ARBA00022908"/>
    </source>
</evidence>
<proteinExistence type="predicted"/>
<dbReference type="InterPro" id="IPR044068">
    <property type="entry name" value="CB"/>
</dbReference>
<dbReference type="PROSITE" id="PS51898">
    <property type="entry name" value="TYR_RECOMBINASE"/>
    <property type="match status" value="1"/>
</dbReference>
<sequence length="436" mass="49588">MASLICDGDEGWRIQFTRPGDGKRLTFRTGEMVRRDAERCRDRIESLVSAAKQNRPPDDATAAWLSKLEGPLLTRLERTGLVPGSANRNQTLAFAIDKWLAGMTVKAGTKVAYEQVRRDLIKYFGADKPVSSIGPLEAEEWRQWLAGRLIARTGRPLSAATVNRRVKTCRQLFKRLRKWKLVTENPFEDVQSGSQRNKARERFITREQTQRVLDACPNIQWRVIVALSRFGGLRCSSEHSRLKWEHIDWERGRFLVHSPKTEGYAGKATRWVPLFPELRTILLEAFAEAEDGQQYVVKNLDAQVNLRTPFLRILKQAGLDPWPRLFHNLRATRQTELMDEFAPHVVCSWLGNTLAVAQDHYLQVTDAHFASAAVEKKPSEKVARIPAQYGPEWARKQLQEAPPEKTQTTGMPVVAYQCESSQSVRMGAEGFEPSKA</sequence>
<keyword evidence="1" id="KW-0229">DNA integration</keyword>
<evidence type="ECO:0000259" key="5">
    <source>
        <dbReference type="PROSITE" id="PS51898"/>
    </source>
</evidence>
<dbReference type="GO" id="GO:0015074">
    <property type="term" value="P:DNA integration"/>
    <property type="evidence" value="ECO:0007669"/>
    <property type="project" value="UniProtKB-KW"/>
</dbReference>
<dbReference type="InterPro" id="IPR011010">
    <property type="entry name" value="DNA_brk_join_enz"/>
</dbReference>
<dbReference type="GO" id="GO:0006310">
    <property type="term" value="P:DNA recombination"/>
    <property type="evidence" value="ECO:0007669"/>
    <property type="project" value="UniProtKB-KW"/>
</dbReference>
<dbReference type="InterPro" id="IPR002104">
    <property type="entry name" value="Integrase_catalytic"/>
</dbReference>
<evidence type="ECO:0000259" key="6">
    <source>
        <dbReference type="PROSITE" id="PS51900"/>
    </source>
</evidence>
<accession>A0A7M2WZP3</accession>
<organism evidence="7 8">
    <name type="scientific">Humisphaera borealis</name>
    <dbReference type="NCBI Taxonomy" id="2807512"/>
    <lineage>
        <taxon>Bacteria</taxon>
        <taxon>Pseudomonadati</taxon>
        <taxon>Planctomycetota</taxon>
        <taxon>Phycisphaerae</taxon>
        <taxon>Tepidisphaerales</taxon>
        <taxon>Tepidisphaeraceae</taxon>
        <taxon>Humisphaera</taxon>
    </lineage>
</organism>
<dbReference type="Gene3D" id="1.10.443.10">
    <property type="entry name" value="Intergrase catalytic core"/>
    <property type="match status" value="1"/>
</dbReference>
<evidence type="ECO:0000313" key="8">
    <source>
        <dbReference type="Proteomes" id="UP000593765"/>
    </source>
</evidence>
<dbReference type="SUPFAM" id="SSF56349">
    <property type="entry name" value="DNA breaking-rejoining enzymes"/>
    <property type="match status" value="1"/>
</dbReference>
<evidence type="ECO:0000256" key="2">
    <source>
        <dbReference type="ARBA" id="ARBA00023125"/>
    </source>
</evidence>
<dbReference type="InterPro" id="IPR010998">
    <property type="entry name" value="Integrase_recombinase_N"/>
</dbReference>
<evidence type="ECO:0000256" key="3">
    <source>
        <dbReference type="ARBA" id="ARBA00023172"/>
    </source>
</evidence>
<protein>
    <submittedName>
        <fullName evidence="7">Tyrosine-type recombinase/integrase</fullName>
    </submittedName>
</protein>
<reference evidence="7 8" key="1">
    <citation type="submission" date="2020-10" db="EMBL/GenBank/DDBJ databases">
        <title>Wide distribution of Phycisphaera-like planctomycetes from WD2101 soil group in peatlands and genome analysis of the first cultivated representative.</title>
        <authorList>
            <person name="Dedysh S.N."/>
            <person name="Beletsky A.V."/>
            <person name="Ivanova A."/>
            <person name="Kulichevskaya I.S."/>
            <person name="Suzina N.E."/>
            <person name="Philippov D.A."/>
            <person name="Rakitin A.L."/>
            <person name="Mardanov A.V."/>
            <person name="Ravin N.V."/>
        </authorList>
    </citation>
    <scope>NUCLEOTIDE SEQUENCE [LARGE SCALE GENOMIC DNA]</scope>
    <source>
        <strain evidence="7 8">M1803</strain>
    </source>
</reference>
<dbReference type="InterPro" id="IPR013762">
    <property type="entry name" value="Integrase-like_cat_sf"/>
</dbReference>
<gene>
    <name evidence="7" type="ORF">IPV69_04685</name>
</gene>
<dbReference type="GO" id="GO:0003677">
    <property type="term" value="F:DNA binding"/>
    <property type="evidence" value="ECO:0007669"/>
    <property type="project" value="UniProtKB-UniRule"/>
</dbReference>
<dbReference type="Gene3D" id="1.10.150.130">
    <property type="match status" value="1"/>
</dbReference>
<dbReference type="Pfam" id="PF00589">
    <property type="entry name" value="Phage_integrase"/>
    <property type="match status" value="1"/>
</dbReference>
<keyword evidence="3" id="KW-0233">DNA recombination</keyword>
<dbReference type="InterPro" id="IPR050090">
    <property type="entry name" value="Tyrosine_recombinase_XerCD"/>
</dbReference>
<name>A0A7M2WZP3_9BACT</name>